<reference evidence="6" key="1">
    <citation type="submission" date="2021-04" db="EMBL/GenBank/DDBJ databases">
        <title>Genome based classification of Actinospica acidithermotolerans sp. nov., an actinobacterium isolated from an Indonesian hot spring.</title>
        <authorList>
            <person name="Kusuma A.B."/>
            <person name="Putra K.E."/>
            <person name="Nafisah S."/>
            <person name="Loh J."/>
            <person name="Nouioui I."/>
            <person name="Goodfellow M."/>
        </authorList>
    </citation>
    <scope>NUCLEOTIDE SEQUENCE</scope>
    <source>
        <strain evidence="6">DSM 45618</strain>
    </source>
</reference>
<dbReference type="PANTHER" id="PTHR23514">
    <property type="entry name" value="BYPASS OF STOP CODON PROTEIN 6"/>
    <property type="match status" value="1"/>
</dbReference>
<feature type="transmembrane region" description="Helical" evidence="5">
    <location>
        <begin position="284"/>
        <end position="306"/>
    </location>
</feature>
<feature type="transmembrane region" description="Helical" evidence="5">
    <location>
        <begin position="61"/>
        <end position="80"/>
    </location>
</feature>
<feature type="transmembrane region" description="Helical" evidence="5">
    <location>
        <begin position="312"/>
        <end position="333"/>
    </location>
</feature>
<dbReference type="GO" id="GO:0022857">
    <property type="term" value="F:transmembrane transporter activity"/>
    <property type="evidence" value="ECO:0007669"/>
    <property type="project" value="InterPro"/>
</dbReference>
<feature type="transmembrane region" description="Helical" evidence="5">
    <location>
        <begin position="375"/>
        <end position="394"/>
    </location>
</feature>
<dbReference type="InterPro" id="IPR011701">
    <property type="entry name" value="MFS"/>
</dbReference>
<dbReference type="GO" id="GO:0016020">
    <property type="term" value="C:membrane"/>
    <property type="evidence" value="ECO:0007669"/>
    <property type="project" value="UniProtKB-SubCell"/>
</dbReference>
<keyword evidence="2 5" id="KW-0812">Transmembrane</keyword>
<dbReference type="AlphaFoldDB" id="A0A8J8BC43"/>
<dbReference type="InterPro" id="IPR036259">
    <property type="entry name" value="MFS_trans_sf"/>
</dbReference>
<evidence type="ECO:0000256" key="3">
    <source>
        <dbReference type="ARBA" id="ARBA00022989"/>
    </source>
</evidence>
<comment type="subcellular location">
    <subcellularLocation>
        <location evidence="1">Membrane</location>
        <topology evidence="1">Multi-pass membrane protein</topology>
    </subcellularLocation>
</comment>
<dbReference type="Proteomes" id="UP000677913">
    <property type="component" value="Unassembled WGS sequence"/>
</dbReference>
<feature type="transmembrane region" description="Helical" evidence="5">
    <location>
        <begin position="345"/>
        <end position="369"/>
    </location>
</feature>
<feature type="transmembrane region" description="Helical" evidence="5">
    <location>
        <begin position="183"/>
        <end position="201"/>
    </location>
</feature>
<dbReference type="RefSeq" id="WP_211467724.1">
    <property type="nucleotide sequence ID" value="NZ_JAGSXH010000033.1"/>
</dbReference>
<keyword evidence="7" id="KW-1185">Reference proteome</keyword>
<proteinExistence type="predicted"/>
<evidence type="ECO:0000256" key="1">
    <source>
        <dbReference type="ARBA" id="ARBA00004141"/>
    </source>
</evidence>
<dbReference type="SUPFAM" id="SSF103473">
    <property type="entry name" value="MFS general substrate transporter"/>
    <property type="match status" value="1"/>
</dbReference>
<feature type="transmembrane region" description="Helical" evidence="5">
    <location>
        <begin position="252"/>
        <end position="272"/>
    </location>
</feature>
<keyword evidence="3 5" id="KW-1133">Transmembrane helix</keyword>
<dbReference type="PANTHER" id="PTHR23514:SF13">
    <property type="entry name" value="INNER MEMBRANE PROTEIN YBJJ"/>
    <property type="match status" value="1"/>
</dbReference>
<evidence type="ECO:0000256" key="2">
    <source>
        <dbReference type="ARBA" id="ARBA00022692"/>
    </source>
</evidence>
<keyword evidence="4 5" id="KW-0472">Membrane</keyword>
<evidence type="ECO:0000313" key="6">
    <source>
        <dbReference type="EMBL" id="MBS2963743.1"/>
    </source>
</evidence>
<feature type="transmembrane region" description="Helical" evidence="5">
    <location>
        <begin position="92"/>
        <end position="111"/>
    </location>
</feature>
<protein>
    <submittedName>
        <fullName evidence="6">MFS transporter</fullName>
    </submittedName>
</protein>
<dbReference type="InterPro" id="IPR051788">
    <property type="entry name" value="MFS_Transporter"/>
</dbReference>
<feature type="transmembrane region" description="Helical" evidence="5">
    <location>
        <begin position="156"/>
        <end position="177"/>
    </location>
</feature>
<organism evidence="6 7">
    <name type="scientific">Actinocrinis puniceicyclus</name>
    <dbReference type="NCBI Taxonomy" id="977794"/>
    <lineage>
        <taxon>Bacteria</taxon>
        <taxon>Bacillati</taxon>
        <taxon>Actinomycetota</taxon>
        <taxon>Actinomycetes</taxon>
        <taxon>Catenulisporales</taxon>
        <taxon>Actinospicaceae</taxon>
        <taxon>Actinocrinis</taxon>
    </lineage>
</organism>
<accession>A0A8J8BC43</accession>
<feature type="transmembrane region" description="Helical" evidence="5">
    <location>
        <begin position="29"/>
        <end position="49"/>
    </location>
</feature>
<dbReference type="Gene3D" id="1.20.1250.20">
    <property type="entry name" value="MFS general substrate transporter like domains"/>
    <property type="match status" value="2"/>
</dbReference>
<evidence type="ECO:0000256" key="5">
    <source>
        <dbReference type="SAM" id="Phobius"/>
    </source>
</evidence>
<dbReference type="CDD" id="cd17393">
    <property type="entry name" value="MFS_MosC_like"/>
    <property type="match status" value="1"/>
</dbReference>
<gene>
    <name evidence="6" type="ORF">KGA66_11835</name>
</gene>
<name>A0A8J8BC43_9ACTN</name>
<feature type="transmembrane region" description="Helical" evidence="5">
    <location>
        <begin position="117"/>
        <end position="135"/>
    </location>
</feature>
<dbReference type="EMBL" id="JAGSXH010000033">
    <property type="protein sequence ID" value="MBS2963743.1"/>
    <property type="molecule type" value="Genomic_DNA"/>
</dbReference>
<comment type="caution">
    <text evidence="6">The sequence shown here is derived from an EMBL/GenBank/DDBJ whole genome shotgun (WGS) entry which is preliminary data.</text>
</comment>
<dbReference type="Pfam" id="PF07690">
    <property type="entry name" value="MFS_1"/>
    <property type="match status" value="1"/>
</dbReference>
<evidence type="ECO:0000313" key="7">
    <source>
        <dbReference type="Proteomes" id="UP000677913"/>
    </source>
</evidence>
<sequence length="397" mass="38922">MSVGGDLGAQPAVALPPVRPLAGARHGRVAVNLIFAVHGVISGTFAARVPWIQSHIHASPGVLGAALITETAGALAAMPATARVVHRFGAKTGMRILIALYCASLAVPALMPGAWSLAAVLFVFGATAGCADVAMNGHAVRVESRAGRSIMSGFHGLWAVGMIAGSVLGGLAAAAGIGAPAEFAATAAAFAVLGVASCALLPPNDPASPEVAAPHYALPSKAILFVGVVGFCGIFAEGAARSWCAVYLTDVTHTTAALGAYSLTGFSVTLALGRLTGDAVARRLGAVLTVRIGGAVAVAGMCMVALAHSPALGMLGFAAVGLGIATSVPLAIAATGRLGGNAESAVAGITTIMYAAGLVAGPSVGALGSAVSLPFAFWVTAVVTSGIALSARALRPA</sequence>
<feature type="transmembrane region" description="Helical" evidence="5">
    <location>
        <begin position="222"/>
        <end position="240"/>
    </location>
</feature>
<evidence type="ECO:0000256" key="4">
    <source>
        <dbReference type="ARBA" id="ARBA00023136"/>
    </source>
</evidence>